<accession>A0AAN9S2S7</accession>
<name>A0AAN9S2S7_PSOTE</name>
<reference evidence="1 2" key="1">
    <citation type="submission" date="2024-01" db="EMBL/GenBank/DDBJ databases">
        <title>The genomes of 5 underutilized Papilionoideae crops provide insights into root nodulation and disease resistanc.</title>
        <authorList>
            <person name="Jiang F."/>
        </authorList>
    </citation>
    <scope>NUCLEOTIDE SEQUENCE [LARGE SCALE GENOMIC DNA]</scope>
    <source>
        <strain evidence="1">DUOXIRENSHENG_FW03</strain>
        <tissue evidence="1">Leaves</tissue>
    </source>
</reference>
<sequence>MRPMETLKMEVRDTSRKEMVNLWARLKVQEDNCYFAEQELNSDQLTKMKVDLARRKRRRSNSKLKKQTLLKKSKRLLKASILRVLIRKFARLFSFFMLR</sequence>
<keyword evidence="2" id="KW-1185">Reference proteome</keyword>
<organism evidence="1 2">
    <name type="scientific">Psophocarpus tetragonolobus</name>
    <name type="common">Winged bean</name>
    <name type="synonym">Dolichos tetragonolobus</name>
    <dbReference type="NCBI Taxonomy" id="3891"/>
    <lineage>
        <taxon>Eukaryota</taxon>
        <taxon>Viridiplantae</taxon>
        <taxon>Streptophyta</taxon>
        <taxon>Embryophyta</taxon>
        <taxon>Tracheophyta</taxon>
        <taxon>Spermatophyta</taxon>
        <taxon>Magnoliopsida</taxon>
        <taxon>eudicotyledons</taxon>
        <taxon>Gunneridae</taxon>
        <taxon>Pentapetalae</taxon>
        <taxon>rosids</taxon>
        <taxon>fabids</taxon>
        <taxon>Fabales</taxon>
        <taxon>Fabaceae</taxon>
        <taxon>Papilionoideae</taxon>
        <taxon>50 kb inversion clade</taxon>
        <taxon>NPAAA clade</taxon>
        <taxon>indigoferoid/millettioid clade</taxon>
        <taxon>Phaseoleae</taxon>
        <taxon>Psophocarpus</taxon>
    </lineage>
</organism>
<evidence type="ECO:0000313" key="1">
    <source>
        <dbReference type="EMBL" id="KAK7387620.1"/>
    </source>
</evidence>
<proteinExistence type="predicted"/>
<dbReference type="AlphaFoldDB" id="A0AAN9S2S7"/>
<dbReference type="EMBL" id="JAYMYS010000007">
    <property type="protein sequence ID" value="KAK7387620.1"/>
    <property type="molecule type" value="Genomic_DNA"/>
</dbReference>
<gene>
    <name evidence="1" type="ORF">VNO78_28542</name>
</gene>
<evidence type="ECO:0000313" key="2">
    <source>
        <dbReference type="Proteomes" id="UP001386955"/>
    </source>
</evidence>
<comment type="caution">
    <text evidence="1">The sequence shown here is derived from an EMBL/GenBank/DDBJ whole genome shotgun (WGS) entry which is preliminary data.</text>
</comment>
<protein>
    <submittedName>
        <fullName evidence="1">Uncharacterized protein</fullName>
    </submittedName>
</protein>
<dbReference type="Proteomes" id="UP001386955">
    <property type="component" value="Unassembled WGS sequence"/>
</dbReference>